<dbReference type="InterPro" id="IPR051612">
    <property type="entry name" value="Teichoic_Acid_Biosynth"/>
</dbReference>
<evidence type="ECO:0000256" key="3">
    <source>
        <dbReference type="ARBA" id="ARBA00022475"/>
    </source>
</evidence>
<dbReference type="EMBL" id="FOWD01000007">
    <property type="protein sequence ID" value="SFO03443.1"/>
    <property type="molecule type" value="Genomic_DNA"/>
</dbReference>
<name>A0A1I5DW37_9FIRM</name>
<dbReference type="Pfam" id="PF04464">
    <property type="entry name" value="Glyphos_transf"/>
    <property type="match status" value="1"/>
</dbReference>
<keyword evidence="6" id="KW-0472">Membrane</keyword>
<evidence type="ECO:0000313" key="7">
    <source>
        <dbReference type="EMBL" id="SFO03443.1"/>
    </source>
</evidence>
<dbReference type="InterPro" id="IPR007554">
    <property type="entry name" value="Glycerophosphate_synth"/>
</dbReference>
<evidence type="ECO:0000256" key="1">
    <source>
        <dbReference type="ARBA" id="ARBA00004202"/>
    </source>
</evidence>
<comment type="similarity">
    <text evidence="2">Belongs to the CDP-glycerol glycerophosphotransferase family.</text>
</comment>
<evidence type="ECO:0000313" key="8">
    <source>
        <dbReference type="Proteomes" id="UP000198806"/>
    </source>
</evidence>
<dbReference type="Gene3D" id="3.40.50.11820">
    <property type="match status" value="1"/>
</dbReference>
<gene>
    <name evidence="7" type="ORF">SAMN04489757_10721</name>
</gene>
<keyword evidence="8" id="KW-1185">Reference proteome</keyword>
<evidence type="ECO:0000256" key="6">
    <source>
        <dbReference type="ARBA" id="ARBA00023136"/>
    </source>
</evidence>
<dbReference type="RefSeq" id="WP_242960872.1">
    <property type="nucleotide sequence ID" value="NZ_BAABFM010000010.1"/>
</dbReference>
<evidence type="ECO:0000256" key="4">
    <source>
        <dbReference type="ARBA" id="ARBA00022679"/>
    </source>
</evidence>
<evidence type="ECO:0000256" key="5">
    <source>
        <dbReference type="ARBA" id="ARBA00022944"/>
    </source>
</evidence>
<dbReference type="InterPro" id="IPR043149">
    <property type="entry name" value="TagF_N"/>
</dbReference>
<keyword evidence="3" id="KW-1003">Cell membrane</keyword>
<dbReference type="InterPro" id="IPR043148">
    <property type="entry name" value="TagF_C"/>
</dbReference>
<sequence>MGVNMNMKKLITTLKNSVKKVIKNVIVKLYHLEIKILPLQKDMIVFESNMGRNYTGNPRCIYEEMVRQGLDKKFRCYYLLDDVNIQIQGNAKKIRRSRLCYYFIMAKAGIIVCDSRQPEYIRKKKGACFIQTWHGTPLKKLALDMDSVSMDGETDLEKYKKTFYQDSRAWDYLISQNRYSTDIFRRAFAFDKKVLEIGYPRNDILFSGNNPEYIENLKKEMGLPLDKKVLLYAPTWRDNQFYNKGAYKFASTLDFDLLQEKLGKDYVCIVKYHYLVKDQLDWSKYKGFVYQFDMCEDIAQLYLAADMMITDYSSVMFDYSILKRPMLFFAYDLEDYKDNLRGFYFDFMEEAPGPVTRTTAELIKAIQQYNPKDHEEKYKAFHQKYNHADDGNASKKMVQLIEELLVRGGK</sequence>
<proteinExistence type="inferred from homology"/>
<reference evidence="7 8" key="1">
    <citation type="submission" date="2016-10" db="EMBL/GenBank/DDBJ databases">
        <authorList>
            <person name="de Groot N.N."/>
        </authorList>
    </citation>
    <scope>NUCLEOTIDE SEQUENCE [LARGE SCALE GENOMIC DNA]</scope>
    <source>
        <strain evidence="7 8">DSM 1283</strain>
    </source>
</reference>
<keyword evidence="5" id="KW-0777">Teichoic acid biosynthesis</keyword>
<dbReference type="GO" id="GO:0047355">
    <property type="term" value="F:CDP-glycerol glycerophosphotransferase activity"/>
    <property type="evidence" value="ECO:0007669"/>
    <property type="project" value="InterPro"/>
</dbReference>
<comment type="subcellular location">
    <subcellularLocation>
        <location evidence="1">Cell membrane</location>
        <topology evidence="1">Peripheral membrane protein</topology>
    </subcellularLocation>
</comment>
<protein>
    <submittedName>
        <fullName evidence="7">CDP-glycerol glycerophosphotransferase</fullName>
    </submittedName>
</protein>
<dbReference type="GO" id="GO:0019350">
    <property type="term" value="P:teichoic acid biosynthetic process"/>
    <property type="evidence" value="ECO:0007669"/>
    <property type="project" value="UniProtKB-KW"/>
</dbReference>
<keyword evidence="4 7" id="KW-0808">Transferase</keyword>
<evidence type="ECO:0000256" key="2">
    <source>
        <dbReference type="ARBA" id="ARBA00010488"/>
    </source>
</evidence>
<dbReference type="STRING" id="1527.SAMN04489757_10721"/>
<dbReference type="PANTHER" id="PTHR37316">
    <property type="entry name" value="TEICHOIC ACID GLYCEROL-PHOSPHATE PRIMASE"/>
    <property type="match status" value="1"/>
</dbReference>
<dbReference type="Gene3D" id="3.40.50.12580">
    <property type="match status" value="1"/>
</dbReference>
<dbReference type="GO" id="GO:0005886">
    <property type="term" value="C:plasma membrane"/>
    <property type="evidence" value="ECO:0007669"/>
    <property type="project" value="UniProtKB-SubCell"/>
</dbReference>
<dbReference type="Proteomes" id="UP000198806">
    <property type="component" value="Unassembled WGS sequence"/>
</dbReference>
<accession>A0A1I5DW37</accession>
<dbReference type="AlphaFoldDB" id="A0A1I5DW37"/>
<dbReference type="PANTHER" id="PTHR37316:SF3">
    <property type="entry name" value="TEICHOIC ACID GLYCEROL-PHOSPHATE TRANSFERASE"/>
    <property type="match status" value="1"/>
</dbReference>
<organism evidence="7 8">
    <name type="scientific">Anaerocolumna aminovalerica</name>
    <dbReference type="NCBI Taxonomy" id="1527"/>
    <lineage>
        <taxon>Bacteria</taxon>
        <taxon>Bacillati</taxon>
        <taxon>Bacillota</taxon>
        <taxon>Clostridia</taxon>
        <taxon>Lachnospirales</taxon>
        <taxon>Lachnospiraceae</taxon>
        <taxon>Anaerocolumna</taxon>
    </lineage>
</organism>
<dbReference type="SUPFAM" id="SSF53756">
    <property type="entry name" value="UDP-Glycosyltransferase/glycogen phosphorylase"/>
    <property type="match status" value="1"/>
</dbReference>